<dbReference type="Pfam" id="PF00505">
    <property type="entry name" value="HMG_box"/>
    <property type="match status" value="1"/>
</dbReference>
<feature type="region of interest" description="Disordered" evidence="5">
    <location>
        <begin position="82"/>
        <end position="106"/>
    </location>
</feature>
<accession>A0A7S4AC51</accession>
<evidence type="ECO:0000256" key="4">
    <source>
        <dbReference type="PROSITE-ProRule" id="PRU00267"/>
    </source>
</evidence>
<comment type="subcellular location">
    <subcellularLocation>
        <location evidence="1">Nucleus</location>
    </subcellularLocation>
</comment>
<dbReference type="EMBL" id="HBIX01004179">
    <property type="protein sequence ID" value="CAE0710555.1"/>
    <property type="molecule type" value="Transcribed_RNA"/>
</dbReference>
<evidence type="ECO:0000313" key="7">
    <source>
        <dbReference type="EMBL" id="CAE0710555.1"/>
    </source>
</evidence>
<gene>
    <name evidence="7" type="ORF">PAUS00366_LOCUS3282</name>
</gene>
<dbReference type="InterPro" id="IPR009071">
    <property type="entry name" value="HMG_box_dom"/>
</dbReference>
<evidence type="ECO:0000256" key="5">
    <source>
        <dbReference type="SAM" id="MobiDB-lite"/>
    </source>
</evidence>
<dbReference type="InterPro" id="IPR050342">
    <property type="entry name" value="HMGB"/>
</dbReference>
<evidence type="ECO:0000256" key="1">
    <source>
        <dbReference type="ARBA" id="ARBA00004123"/>
    </source>
</evidence>
<feature type="domain" description="HMG box" evidence="6">
    <location>
        <begin position="193"/>
        <end position="261"/>
    </location>
</feature>
<dbReference type="PANTHER" id="PTHR48112:SF32">
    <property type="entry name" value="HIGH MOBILITY GROUP PROTEIN B3"/>
    <property type="match status" value="1"/>
</dbReference>
<dbReference type="GO" id="GO:0003677">
    <property type="term" value="F:DNA binding"/>
    <property type="evidence" value="ECO:0007669"/>
    <property type="project" value="UniProtKB-UniRule"/>
</dbReference>
<evidence type="ECO:0000256" key="2">
    <source>
        <dbReference type="ARBA" id="ARBA00023125"/>
    </source>
</evidence>
<feature type="domain" description="HMG box" evidence="6">
    <location>
        <begin position="104"/>
        <end position="175"/>
    </location>
</feature>
<dbReference type="AlphaFoldDB" id="A0A7S4AC51"/>
<feature type="compositionally biased region" description="Basic and acidic residues" evidence="5">
    <location>
        <begin position="183"/>
        <end position="194"/>
    </location>
</feature>
<dbReference type="Pfam" id="PF09011">
    <property type="entry name" value="HMG_box_2"/>
    <property type="match status" value="1"/>
</dbReference>
<feature type="region of interest" description="Disordered" evidence="5">
    <location>
        <begin position="260"/>
        <end position="290"/>
    </location>
</feature>
<dbReference type="PROSITE" id="PS50118">
    <property type="entry name" value="HMG_BOX_2"/>
    <property type="match status" value="2"/>
</dbReference>
<dbReference type="SUPFAM" id="SSF47095">
    <property type="entry name" value="HMG-box"/>
    <property type="match status" value="2"/>
</dbReference>
<feature type="region of interest" description="Disordered" evidence="5">
    <location>
        <begin position="178"/>
        <end position="197"/>
    </location>
</feature>
<feature type="compositionally biased region" description="Basic residues" evidence="5">
    <location>
        <begin position="83"/>
        <end position="98"/>
    </location>
</feature>
<keyword evidence="3 4" id="KW-0539">Nucleus</keyword>
<dbReference type="SMART" id="SM00398">
    <property type="entry name" value="HMG"/>
    <property type="match status" value="2"/>
</dbReference>
<reference evidence="7" key="1">
    <citation type="submission" date="2021-01" db="EMBL/GenBank/DDBJ databases">
        <authorList>
            <person name="Corre E."/>
            <person name="Pelletier E."/>
            <person name="Niang G."/>
            <person name="Scheremetjew M."/>
            <person name="Finn R."/>
            <person name="Kale V."/>
            <person name="Holt S."/>
            <person name="Cochrane G."/>
            <person name="Meng A."/>
            <person name="Brown T."/>
            <person name="Cohen L."/>
        </authorList>
    </citation>
    <scope>NUCLEOTIDE SEQUENCE</scope>
    <source>
        <strain evidence="7">10249 10 AB</strain>
    </source>
</reference>
<dbReference type="InterPro" id="IPR036910">
    <property type="entry name" value="HMG_box_dom_sf"/>
</dbReference>
<proteinExistence type="predicted"/>
<sequence length="510" mass="56295">MEHVGGGDTNTNVDISHAIANQFKDPGSGECDEHTGTGIAMISDSAALVAAVDLVEASTVDTMILDKLAPNVNGSNSLILELKKKKNKKSKKPNKRMKKPPDAPKRFKSSFIFFSMEKHKEIKEELSKGAVTKTTNITSLVSEAWRELDPLEKQKFEEMAKQDKARYDIEKSKYVPPPGVFLDSKRKRDPDAPKRPMSAYFSFANKIRGKIKSENPNCSNGEISKILSAMWKEIPEDERKEYKDNEQSLWGTYRQKMTEWKKKNDGRKKEKKSLDLLRQCQSKRGEDSKKKLDHANIGSMDFSSHAVVDTDVGVDEQLRAEQLLCLGVPGIDTNPNTDEMMAASALRGVRGGPQQHMGAGMGDPSHNNGYSAFFGVDTTNGMNPMLGGTQVSGQATIGQIDMPGFPYNQYNYHLGGNTAMIMAQLRGAPPQQQYPGFMPMDQQANLSQLASLAGVQNDATQQQHRQDHLQEPIDQSVSENGIDIGIGNRMRNGNMGNNVGNDNPNGNIAF</sequence>
<dbReference type="GO" id="GO:0005634">
    <property type="term" value="C:nucleus"/>
    <property type="evidence" value="ECO:0007669"/>
    <property type="project" value="UniProtKB-UniRule"/>
</dbReference>
<evidence type="ECO:0000256" key="3">
    <source>
        <dbReference type="ARBA" id="ARBA00023242"/>
    </source>
</evidence>
<protein>
    <recommendedName>
        <fullName evidence="6">HMG box domain-containing protein</fullName>
    </recommendedName>
</protein>
<evidence type="ECO:0000259" key="6">
    <source>
        <dbReference type="PROSITE" id="PS50118"/>
    </source>
</evidence>
<dbReference type="Gene3D" id="1.10.30.10">
    <property type="entry name" value="High mobility group box domain"/>
    <property type="match status" value="2"/>
</dbReference>
<dbReference type="PANTHER" id="PTHR48112">
    <property type="entry name" value="HIGH MOBILITY GROUP PROTEIN DSP1"/>
    <property type="match status" value="1"/>
</dbReference>
<organism evidence="7">
    <name type="scientific">Pseudo-nitzschia australis</name>
    <dbReference type="NCBI Taxonomy" id="44445"/>
    <lineage>
        <taxon>Eukaryota</taxon>
        <taxon>Sar</taxon>
        <taxon>Stramenopiles</taxon>
        <taxon>Ochrophyta</taxon>
        <taxon>Bacillariophyta</taxon>
        <taxon>Bacillariophyceae</taxon>
        <taxon>Bacillariophycidae</taxon>
        <taxon>Bacillariales</taxon>
        <taxon>Bacillariaceae</taxon>
        <taxon>Pseudo-nitzschia</taxon>
    </lineage>
</organism>
<feature type="DNA-binding region" description="HMG box" evidence="4">
    <location>
        <begin position="193"/>
        <end position="261"/>
    </location>
</feature>
<feature type="DNA-binding region" description="HMG box" evidence="4">
    <location>
        <begin position="104"/>
        <end position="175"/>
    </location>
</feature>
<keyword evidence="2 4" id="KW-0238">DNA-binding</keyword>
<name>A0A7S4AC51_9STRA</name>
<dbReference type="PRINTS" id="PR00886">
    <property type="entry name" value="HIGHMOBLTY12"/>
</dbReference>